<keyword evidence="2" id="KW-0663">Pyridoxal phosphate</keyword>
<evidence type="ECO:0000259" key="5">
    <source>
        <dbReference type="Pfam" id="PF00266"/>
    </source>
</evidence>
<comment type="caution">
    <text evidence="6">The sequence shown here is derived from an EMBL/GenBank/DDBJ whole genome shotgun (WGS) entry which is preliminary data.</text>
</comment>
<dbReference type="Gene3D" id="3.90.1150.10">
    <property type="entry name" value="Aspartate Aminotransferase, domain 1"/>
    <property type="match status" value="1"/>
</dbReference>
<name>A0A2V1JWP0_9BURK</name>
<evidence type="ECO:0000256" key="4">
    <source>
        <dbReference type="RuleBase" id="RU004504"/>
    </source>
</evidence>
<dbReference type="Gene3D" id="3.40.640.10">
    <property type="entry name" value="Type I PLP-dependent aspartate aminotransferase-like (Major domain)"/>
    <property type="match status" value="1"/>
</dbReference>
<dbReference type="InterPro" id="IPR020578">
    <property type="entry name" value="Aminotrans_V_PyrdxlP_BS"/>
</dbReference>
<dbReference type="PANTHER" id="PTHR43586">
    <property type="entry name" value="CYSTEINE DESULFURASE"/>
    <property type="match status" value="1"/>
</dbReference>
<dbReference type="GO" id="GO:0008483">
    <property type="term" value="F:transaminase activity"/>
    <property type="evidence" value="ECO:0007669"/>
    <property type="project" value="UniProtKB-KW"/>
</dbReference>
<dbReference type="EMBL" id="QETA01000007">
    <property type="protein sequence ID" value="PWF21548.1"/>
    <property type="molecule type" value="Genomic_DNA"/>
</dbReference>
<feature type="domain" description="Aminotransferase class V" evidence="5">
    <location>
        <begin position="64"/>
        <end position="399"/>
    </location>
</feature>
<protein>
    <submittedName>
        <fullName evidence="6">Aminotransferase V</fullName>
    </submittedName>
</protein>
<dbReference type="AlphaFoldDB" id="A0A2V1JWP0"/>
<keyword evidence="7" id="KW-1185">Reference proteome</keyword>
<gene>
    <name evidence="6" type="ORF">DD235_14965</name>
</gene>
<dbReference type="InterPro" id="IPR015424">
    <property type="entry name" value="PyrdxlP-dep_Trfase"/>
</dbReference>
<dbReference type="Proteomes" id="UP000245212">
    <property type="component" value="Unassembled WGS sequence"/>
</dbReference>
<dbReference type="InterPro" id="IPR015421">
    <property type="entry name" value="PyrdxlP-dep_Trfase_major"/>
</dbReference>
<sequence length="425" mass="47081">MGTLDALQKRPIKISRQLLVSSTIYTFPTKQVTPGLFAQDAEGIEALSWDTVGQYFPIRCERAYMNNASIGALSTPVIDAVDRFMHDVRDHGRNNYPHWCKYADDVIKARIARLIGARREEIAFVKNTTEGLVNVANGFPWREGDNVILADIEYPSNVYCWMKLAARGVSVRWVKNRQGRILVDDIRAQMDERTRMVSLSAVQFSNGFRLDVAAVAALCAERGAYLNLDAIQWAGALAMDVEALGVHFLSVGGHKWMLAPIGTGFFYCRRDVLELLDPPSVGYHSVTSPDEDHMDYVLEYRKDAGRFEEALANFTGLWGLDTAVRIQLALGSQRIEQHIMNLTGHAVEALLQKGYVVVSPQGAEERSGNLSFRHPGGVDVYAIAAQLREEGVDVAVRGGNLRMSATYFNDLADVDRMIAALPGAA</sequence>
<accession>A0A2V1JWP0</accession>
<comment type="similarity">
    <text evidence="3">Belongs to the class-V pyridoxal-phosphate-dependent aminotransferase family.</text>
</comment>
<dbReference type="SUPFAM" id="SSF53383">
    <property type="entry name" value="PLP-dependent transferases"/>
    <property type="match status" value="1"/>
</dbReference>
<evidence type="ECO:0000256" key="1">
    <source>
        <dbReference type="ARBA" id="ARBA00001933"/>
    </source>
</evidence>
<dbReference type="PROSITE" id="PS00595">
    <property type="entry name" value="AA_TRANSFER_CLASS_5"/>
    <property type="match status" value="1"/>
</dbReference>
<evidence type="ECO:0000313" key="6">
    <source>
        <dbReference type="EMBL" id="PWF21548.1"/>
    </source>
</evidence>
<keyword evidence="6" id="KW-0808">Transferase</keyword>
<dbReference type="InterPro" id="IPR015422">
    <property type="entry name" value="PyrdxlP-dep_Trfase_small"/>
</dbReference>
<dbReference type="Pfam" id="PF00266">
    <property type="entry name" value="Aminotran_5"/>
    <property type="match status" value="1"/>
</dbReference>
<reference evidence="7" key="1">
    <citation type="submission" date="2018-05" db="EMBL/GenBank/DDBJ databases">
        <authorList>
            <person name="Li Y."/>
        </authorList>
    </citation>
    <scope>NUCLEOTIDE SEQUENCE [LARGE SCALE GENOMIC DNA]</scope>
    <source>
        <strain evidence="7">3d-2-2</strain>
    </source>
</reference>
<proteinExistence type="inferred from homology"/>
<evidence type="ECO:0000313" key="7">
    <source>
        <dbReference type="Proteomes" id="UP000245212"/>
    </source>
</evidence>
<dbReference type="InterPro" id="IPR000192">
    <property type="entry name" value="Aminotrans_V_dom"/>
</dbReference>
<evidence type="ECO:0000256" key="3">
    <source>
        <dbReference type="RuleBase" id="RU004075"/>
    </source>
</evidence>
<evidence type="ECO:0000256" key="2">
    <source>
        <dbReference type="ARBA" id="ARBA00022898"/>
    </source>
</evidence>
<keyword evidence="6" id="KW-0032">Aminotransferase</keyword>
<comment type="cofactor">
    <cofactor evidence="1 4">
        <name>pyridoxal 5'-phosphate</name>
        <dbReference type="ChEBI" id="CHEBI:597326"/>
    </cofactor>
</comment>
<organism evidence="6 7">
    <name type="scientific">Corticimicrobacter populi</name>
    <dbReference type="NCBI Taxonomy" id="2175229"/>
    <lineage>
        <taxon>Bacteria</taxon>
        <taxon>Pseudomonadati</taxon>
        <taxon>Pseudomonadota</taxon>
        <taxon>Betaproteobacteria</taxon>
        <taxon>Burkholderiales</taxon>
        <taxon>Alcaligenaceae</taxon>
        <taxon>Corticimicrobacter</taxon>
    </lineage>
</organism>
<dbReference type="PANTHER" id="PTHR43586:SF15">
    <property type="entry name" value="BLR3095 PROTEIN"/>
    <property type="match status" value="1"/>
</dbReference>